<feature type="chain" id="PRO_5047078259" evidence="2">
    <location>
        <begin position="35"/>
        <end position="771"/>
    </location>
</feature>
<gene>
    <name evidence="3" type="ORF">OG814_15205</name>
</gene>
<keyword evidence="4" id="KW-1185">Reference proteome</keyword>
<proteinExistence type="predicted"/>
<dbReference type="Gene3D" id="2.115.10.10">
    <property type="entry name" value="Tachylectin 2"/>
    <property type="match status" value="1"/>
</dbReference>
<feature type="signal peptide" evidence="2">
    <location>
        <begin position="1"/>
        <end position="34"/>
    </location>
</feature>
<evidence type="ECO:0000313" key="4">
    <source>
        <dbReference type="Proteomes" id="UP001622594"/>
    </source>
</evidence>
<protein>
    <submittedName>
        <fullName evidence="3">VCBS repeat-containing protein</fullName>
    </submittedName>
</protein>
<organism evidence="3 4">
    <name type="scientific">Streptomyces zaomyceticus</name>
    <dbReference type="NCBI Taxonomy" id="68286"/>
    <lineage>
        <taxon>Bacteria</taxon>
        <taxon>Bacillati</taxon>
        <taxon>Actinomycetota</taxon>
        <taxon>Actinomycetes</taxon>
        <taxon>Kitasatosporales</taxon>
        <taxon>Streptomycetaceae</taxon>
        <taxon>Streptomyces</taxon>
    </lineage>
</organism>
<keyword evidence="1 2" id="KW-0732">Signal</keyword>
<dbReference type="InterPro" id="IPR006311">
    <property type="entry name" value="TAT_signal"/>
</dbReference>
<dbReference type="RefSeq" id="WP_406334672.1">
    <property type="nucleotide sequence ID" value="NZ_CP108188.1"/>
</dbReference>
<dbReference type="Pfam" id="PF13517">
    <property type="entry name" value="FG-GAP_3"/>
    <property type="match status" value="1"/>
</dbReference>
<reference evidence="3 4" key="1">
    <citation type="submission" date="2022-10" db="EMBL/GenBank/DDBJ databases">
        <title>The complete genomes of actinobacterial strains from the NBC collection.</title>
        <authorList>
            <person name="Joergensen T.S."/>
            <person name="Alvarez Arevalo M."/>
            <person name="Sterndorff E.B."/>
            <person name="Faurdal D."/>
            <person name="Vuksanovic O."/>
            <person name="Mourched A.-S."/>
            <person name="Charusanti P."/>
            <person name="Shaw S."/>
            <person name="Blin K."/>
            <person name="Weber T."/>
        </authorList>
    </citation>
    <scope>NUCLEOTIDE SEQUENCE [LARGE SCALE GENOMIC DNA]</scope>
    <source>
        <strain evidence="3 4">NBC_00123</strain>
    </source>
</reference>
<evidence type="ECO:0000256" key="1">
    <source>
        <dbReference type="ARBA" id="ARBA00022729"/>
    </source>
</evidence>
<accession>A0ABZ1L7U8</accession>
<dbReference type="EMBL" id="CP108188">
    <property type="protein sequence ID" value="WTR70527.1"/>
    <property type="molecule type" value="Genomic_DNA"/>
</dbReference>
<dbReference type="PROSITE" id="PS51318">
    <property type="entry name" value="TAT"/>
    <property type="match status" value="1"/>
</dbReference>
<dbReference type="InterPro" id="IPR028994">
    <property type="entry name" value="Integrin_alpha_N"/>
</dbReference>
<dbReference type="SUPFAM" id="SSF69318">
    <property type="entry name" value="Integrin alpha N-terminal domain"/>
    <property type="match status" value="1"/>
</dbReference>
<dbReference type="Proteomes" id="UP001622594">
    <property type="component" value="Chromosome"/>
</dbReference>
<evidence type="ECO:0000256" key="2">
    <source>
        <dbReference type="SAM" id="SignalP"/>
    </source>
</evidence>
<dbReference type="InterPro" id="IPR013517">
    <property type="entry name" value="FG-GAP"/>
</dbReference>
<sequence length="771" mass="80555">MNSARPTRRRVSAAVTTVLAVTLGAGSLALPATAAPAPTAGTPAAVAADAVANTPLPLPKDVGLAAAGKTGFLTSSSWWGSGEYRWIRYADGSTTAFDATRVDPTGSDVVVSGDGEYEMSASKIVKLHDMATGGTTVAIDLGALKLAYAKGVSRDSVLATATREDRTEEVRLVTRTGAAVTQKTITGIPAGARGVQSSAARDGSVLVSYYVWGEGDDASKAYLSLVDLATASVTSTHETDWGAYRYQTWGFSAFSDTHLGWSAWKDDSRQGVVVADRATGAETRVDLGRAELLTGGLLGSWVMYAEPSSLEGDGMGGGGGPLIPLMAKSPTSDATLKVLDYAQRIVPGPDGTLLARGGTLDRGEGLYRIALGADGRPAAELIASTGEPTKLVHLGTRFPGTLDLDTDPFLKWQLSRNNADIDLTLTHRRTGKTFTTSFGLYTESAGSPYLCRDNVVCISWSEIAAESAMGKDAHVGDYDWSFKATPQNGVGPAVEATGSFYAVKTSAPHDIKDNGTPDLLARDTQGVLWRTDTRYDTAGKSLVADGERIRVGGGWQAYDRIEAVGDIVSKGSADFVARDRDGVLWMYEGAGTGFNVTFPPRTRIGGGWNTYTRFTGGSDLTGDGRADLVATDKAGDLWLHKSTGSPTAPFAARKRIGHGWGVYNQITATGNIGGGPAGDLVARDTAGVLWLHLGKGDGTFAPRTRIGGGWNAYTDTIGIGDANKDGRPDLLAYGPGNSAHLYTGTGDYKAPFAGRTATGVLGGGTAYNNVF</sequence>
<evidence type="ECO:0000313" key="3">
    <source>
        <dbReference type="EMBL" id="WTR70527.1"/>
    </source>
</evidence>
<name>A0ABZ1L7U8_9ACTN</name>